<dbReference type="GO" id="GO:0005829">
    <property type="term" value="C:cytosol"/>
    <property type="evidence" value="ECO:0000318"/>
    <property type="project" value="GO_Central"/>
</dbReference>
<evidence type="ECO:0000256" key="2">
    <source>
        <dbReference type="ARBA" id="ARBA00006311"/>
    </source>
</evidence>
<accession>D6WC49</accession>
<sequence>MYHLTEKMTGHQLAKKKPFKLNNLESVNRITTLPIVESGWNFAEGIYHRIKKSNNLVYWTLQQAESSLQTCVETALPTIALFETPISSIDKILCKGLDVVEHQIPSIGLPPEMIYWNTKQYVSDVSSKIVKPVLKRADSVKQIGTTVLSSKYTEFAASTLDGALDVADKYVDKYLPAAVYDPQNINEPEIKKNDGPAGRALQTIHHVGRFSGKLQRRLTKRTLAEAKALKEQSAEAINVLIYVAELIATDPKLAFAKGKELWASLSKDEPENQARPENLEQLIVLLTRESARRVVHLINFTSAVISKVPKQITNSFLATLSIFLHFADSMVKSVHLEGVQQALVTTLKYQAHHFTLLLKQINIYFTDILDNVAQSLVEVPETQKSALEVPKIKLQLRAVNRINNSNGVDSNSN</sequence>
<dbReference type="HOGENOM" id="CLU_050441_0_0_1"/>
<gene>
    <name evidence="4" type="primary">AUGUSTUS-3.0.2_01324</name>
    <name evidence="4" type="ORF">TcasGA2_TC001324</name>
</gene>
<dbReference type="GO" id="GO:0010890">
    <property type="term" value="P:positive regulation of triglyceride storage"/>
    <property type="evidence" value="ECO:0000318"/>
    <property type="project" value="GO_Central"/>
</dbReference>
<organism evidence="4 5">
    <name type="scientific">Tribolium castaneum</name>
    <name type="common">Red flour beetle</name>
    <dbReference type="NCBI Taxonomy" id="7070"/>
    <lineage>
        <taxon>Eukaryota</taxon>
        <taxon>Metazoa</taxon>
        <taxon>Ecdysozoa</taxon>
        <taxon>Arthropoda</taxon>
        <taxon>Hexapoda</taxon>
        <taxon>Insecta</taxon>
        <taxon>Pterygota</taxon>
        <taxon>Neoptera</taxon>
        <taxon>Endopterygota</taxon>
        <taxon>Coleoptera</taxon>
        <taxon>Polyphaga</taxon>
        <taxon>Cucujiformia</taxon>
        <taxon>Tenebrionidae</taxon>
        <taxon>Tenebrionidae incertae sedis</taxon>
        <taxon>Tribolium</taxon>
    </lineage>
</organism>
<dbReference type="InterPro" id="IPR004279">
    <property type="entry name" value="Perilipin"/>
</dbReference>
<dbReference type="EMBL" id="KQ971316">
    <property type="protein sequence ID" value="EEZ98760.2"/>
    <property type="molecule type" value="Genomic_DNA"/>
</dbReference>
<reference evidence="4 5" key="1">
    <citation type="journal article" date="2008" name="Nature">
        <title>The genome of the model beetle and pest Tribolium castaneum.</title>
        <authorList>
            <consortium name="Tribolium Genome Sequencing Consortium"/>
            <person name="Richards S."/>
            <person name="Gibbs R.A."/>
            <person name="Weinstock G.M."/>
            <person name="Brown S.J."/>
            <person name="Denell R."/>
            <person name="Beeman R.W."/>
            <person name="Gibbs R."/>
            <person name="Beeman R.W."/>
            <person name="Brown S.J."/>
            <person name="Bucher G."/>
            <person name="Friedrich M."/>
            <person name="Grimmelikhuijzen C.J."/>
            <person name="Klingler M."/>
            <person name="Lorenzen M."/>
            <person name="Richards S."/>
            <person name="Roth S."/>
            <person name="Schroder R."/>
            <person name="Tautz D."/>
            <person name="Zdobnov E.M."/>
            <person name="Muzny D."/>
            <person name="Gibbs R.A."/>
            <person name="Weinstock G.M."/>
            <person name="Attaway T."/>
            <person name="Bell S."/>
            <person name="Buhay C.J."/>
            <person name="Chandrabose M.N."/>
            <person name="Chavez D."/>
            <person name="Clerk-Blankenburg K.P."/>
            <person name="Cree A."/>
            <person name="Dao M."/>
            <person name="Davis C."/>
            <person name="Chacko J."/>
            <person name="Dinh H."/>
            <person name="Dugan-Rocha S."/>
            <person name="Fowler G."/>
            <person name="Garner T.T."/>
            <person name="Garnes J."/>
            <person name="Gnirke A."/>
            <person name="Hawes A."/>
            <person name="Hernandez J."/>
            <person name="Hines S."/>
            <person name="Holder M."/>
            <person name="Hume J."/>
            <person name="Jhangiani S.N."/>
            <person name="Joshi V."/>
            <person name="Khan Z.M."/>
            <person name="Jackson L."/>
            <person name="Kovar C."/>
            <person name="Kowis A."/>
            <person name="Lee S."/>
            <person name="Lewis L.R."/>
            <person name="Margolis J."/>
            <person name="Morgan M."/>
            <person name="Nazareth L.V."/>
            <person name="Nguyen N."/>
            <person name="Okwuonu G."/>
            <person name="Parker D."/>
            <person name="Richards S."/>
            <person name="Ruiz S.J."/>
            <person name="Santibanez J."/>
            <person name="Savard J."/>
            <person name="Scherer S.E."/>
            <person name="Schneider B."/>
            <person name="Sodergren E."/>
            <person name="Tautz D."/>
            <person name="Vattahil S."/>
            <person name="Villasana D."/>
            <person name="White C.S."/>
            <person name="Wright R."/>
            <person name="Park Y."/>
            <person name="Beeman R.W."/>
            <person name="Lord J."/>
            <person name="Oppert B."/>
            <person name="Lorenzen M."/>
            <person name="Brown S."/>
            <person name="Wang L."/>
            <person name="Savard J."/>
            <person name="Tautz D."/>
            <person name="Richards S."/>
            <person name="Weinstock G."/>
            <person name="Gibbs R.A."/>
            <person name="Liu Y."/>
            <person name="Worley K."/>
            <person name="Weinstock G."/>
            <person name="Elsik C.G."/>
            <person name="Reese J.T."/>
            <person name="Elhaik E."/>
            <person name="Landan G."/>
            <person name="Graur D."/>
            <person name="Arensburger P."/>
            <person name="Atkinson P."/>
            <person name="Beeman R.W."/>
            <person name="Beidler J."/>
            <person name="Brown S.J."/>
            <person name="Demuth J.P."/>
            <person name="Drury D.W."/>
            <person name="Du Y.Z."/>
            <person name="Fujiwara H."/>
            <person name="Lorenzen M."/>
            <person name="Maselli V."/>
            <person name="Osanai M."/>
            <person name="Park Y."/>
            <person name="Robertson H.M."/>
            <person name="Tu Z."/>
            <person name="Wang J.J."/>
            <person name="Wang S."/>
            <person name="Richards S."/>
            <person name="Song H."/>
            <person name="Zhang L."/>
            <person name="Sodergren E."/>
            <person name="Werner D."/>
            <person name="Stanke M."/>
            <person name="Morgenstern B."/>
            <person name="Solovyev V."/>
            <person name="Kosarev P."/>
            <person name="Brown G."/>
            <person name="Chen H.C."/>
            <person name="Ermolaeva O."/>
            <person name="Hlavina W."/>
            <person name="Kapustin Y."/>
            <person name="Kiryutin B."/>
            <person name="Kitts P."/>
            <person name="Maglott D."/>
            <person name="Pruitt K."/>
            <person name="Sapojnikov V."/>
            <person name="Souvorov A."/>
            <person name="Mackey A.J."/>
            <person name="Waterhouse R.M."/>
            <person name="Wyder S."/>
            <person name="Zdobnov E.M."/>
            <person name="Zdobnov E.M."/>
            <person name="Wyder S."/>
            <person name="Kriventseva E.V."/>
            <person name="Kadowaki T."/>
            <person name="Bork P."/>
            <person name="Aranda M."/>
            <person name="Bao R."/>
            <person name="Beermann A."/>
            <person name="Berns N."/>
            <person name="Bolognesi R."/>
            <person name="Bonneton F."/>
            <person name="Bopp D."/>
            <person name="Brown S.J."/>
            <person name="Bucher G."/>
            <person name="Butts T."/>
            <person name="Chaumot A."/>
            <person name="Denell R.E."/>
            <person name="Ferrier D.E."/>
            <person name="Friedrich M."/>
            <person name="Gordon C.M."/>
            <person name="Jindra M."/>
            <person name="Klingler M."/>
            <person name="Lan Q."/>
            <person name="Lattorff H.M."/>
            <person name="Laudet V."/>
            <person name="von Levetsow C."/>
            <person name="Liu Z."/>
            <person name="Lutz R."/>
            <person name="Lynch J.A."/>
            <person name="da Fonseca R.N."/>
            <person name="Posnien N."/>
            <person name="Reuter R."/>
            <person name="Roth S."/>
            <person name="Savard J."/>
            <person name="Schinko J.B."/>
            <person name="Schmitt C."/>
            <person name="Schoppmeier M."/>
            <person name="Schroder R."/>
            <person name="Shippy T.D."/>
            <person name="Simonnet F."/>
            <person name="Marques-Souza H."/>
            <person name="Tautz D."/>
            <person name="Tomoyasu Y."/>
            <person name="Trauner J."/>
            <person name="Van der Zee M."/>
            <person name="Vervoort M."/>
            <person name="Wittkopp N."/>
            <person name="Wimmer E.A."/>
            <person name="Yang X."/>
            <person name="Jones A.K."/>
            <person name="Sattelle D.B."/>
            <person name="Ebert P.R."/>
            <person name="Nelson D."/>
            <person name="Scott J.G."/>
            <person name="Beeman R.W."/>
            <person name="Muthukrishnan S."/>
            <person name="Kramer K.J."/>
            <person name="Arakane Y."/>
            <person name="Beeman R.W."/>
            <person name="Zhu Q."/>
            <person name="Hogenkamp D."/>
            <person name="Dixit R."/>
            <person name="Oppert B."/>
            <person name="Jiang H."/>
            <person name="Zou Z."/>
            <person name="Marshall J."/>
            <person name="Elpidina E."/>
            <person name="Vinokurov K."/>
            <person name="Oppert C."/>
            <person name="Zou Z."/>
            <person name="Evans J."/>
            <person name="Lu Z."/>
            <person name="Zhao P."/>
            <person name="Sumathipala N."/>
            <person name="Altincicek B."/>
            <person name="Vilcinskas A."/>
            <person name="Williams M."/>
            <person name="Hultmark D."/>
            <person name="Hetru C."/>
            <person name="Jiang H."/>
            <person name="Grimmelikhuijzen C.J."/>
            <person name="Hauser F."/>
            <person name="Cazzamali G."/>
            <person name="Williamson M."/>
            <person name="Park Y."/>
            <person name="Li B."/>
            <person name="Tanaka Y."/>
            <person name="Predel R."/>
            <person name="Neupert S."/>
            <person name="Schachtner J."/>
            <person name="Verleyen P."/>
            <person name="Raible F."/>
            <person name="Bork P."/>
            <person name="Friedrich M."/>
            <person name="Walden K.K."/>
            <person name="Robertson H.M."/>
            <person name="Angeli S."/>
            <person name="Foret S."/>
            <person name="Bucher G."/>
            <person name="Schuetz S."/>
            <person name="Maleszka R."/>
            <person name="Wimmer E.A."/>
            <person name="Beeman R.W."/>
            <person name="Lorenzen M."/>
            <person name="Tomoyasu Y."/>
            <person name="Miller S.C."/>
            <person name="Grossmann D."/>
            <person name="Bucher G."/>
        </authorList>
    </citation>
    <scope>NUCLEOTIDE SEQUENCE [LARGE SCALE GENOMIC DNA]</scope>
    <source>
        <strain evidence="4 5">Georgia GA2</strain>
    </source>
</reference>
<keyword evidence="5" id="KW-1185">Reference proteome</keyword>
<dbReference type="PANTHER" id="PTHR14024">
    <property type="entry name" value="PERILIPIN"/>
    <property type="match status" value="1"/>
</dbReference>
<dbReference type="OMA" id="GQCNPKT"/>
<evidence type="ECO:0000313" key="5">
    <source>
        <dbReference type="Proteomes" id="UP000007266"/>
    </source>
</evidence>
<evidence type="ECO:0000256" key="3">
    <source>
        <dbReference type="ARBA" id="ARBA00022677"/>
    </source>
</evidence>
<reference evidence="4 5" key="2">
    <citation type="journal article" date="2010" name="Nucleic Acids Res.">
        <title>BeetleBase in 2010: revisions to provide comprehensive genomic information for Tribolium castaneum.</title>
        <authorList>
            <person name="Kim H.S."/>
            <person name="Murphy T."/>
            <person name="Xia J."/>
            <person name="Caragea D."/>
            <person name="Park Y."/>
            <person name="Beeman R.W."/>
            <person name="Lorenzen M.D."/>
            <person name="Butcher S."/>
            <person name="Manak J.R."/>
            <person name="Brown S.J."/>
        </authorList>
    </citation>
    <scope>GENOME REANNOTATION</scope>
    <source>
        <strain evidence="4 5">Georgia GA2</strain>
    </source>
</reference>
<protein>
    <submittedName>
        <fullName evidence="4">Lipid storage droplets surface-binding protein 1-like Protein</fullName>
    </submittedName>
</protein>
<evidence type="ECO:0000313" key="4">
    <source>
        <dbReference type="EMBL" id="EEZ98760.2"/>
    </source>
</evidence>
<comment type="similarity">
    <text evidence="2">Belongs to the perilipin family.</text>
</comment>
<dbReference type="GO" id="GO:0005811">
    <property type="term" value="C:lipid droplet"/>
    <property type="evidence" value="ECO:0000318"/>
    <property type="project" value="GO_Central"/>
</dbReference>
<comment type="subcellular location">
    <subcellularLocation>
        <location evidence="1">Lipid droplet</location>
    </subcellularLocation>
</comment>
<dbReference type="Proteomes" id="UP000007266">
    <property type="component" value="Linkage group 2"/>
</dbReference>
<dbReference type="STRING" id="7070.D6WC49"/>
<dbReference type="GO" id="GO:0019915">
    <property type="term" value="P:lipid storage"/>
    <property type="evidence" value="ECO:0000318"/>
    <property type="project" value="GO_Central"/>
</dbReference>
<dbReference type="PANTHER" id="PTHR14024:SF49">
    <property type="entry name" value="LIPID STORAGE DROPLETS SURFACE-BINDING PROTEIN 1"/>
    <property type="match status" value="1"/>
</dbReference>
<proteinExistence type="inferred from homology"/>
<dbReference type="AlphaFoldDB" id="D6WC49"/>
<dbReference type="Pfam" id="PF03036">
    <property type="entry name" value="Perilipin"/>
    <property type="match status" value="1"/>
</dbReference>
<evidence type="ECO:0000256" key="1">
    <source>
        <dbReference type="ARBA" id="ARBA00004502"/>
    </source>
</evidence>
<keyword evidence="3" id="KW-0551">Lipid droplet</keyword>
<name>D6WC49_TRICA</name>